<evidence type="ECO:0000256" key="8">
    <source>
        <dbReference type="ARBA" id="ARBA00022982"/>
    </source>
</evidence>
<keyword evidence="9" id="KW-1133">Transmembrane helix</keyword>
<evidence type="ECO:0000256" key="13">
    <source>
        <dbReference type="SAM" id="MobiDB-lite"/>
    </source>
</evidence>
<dbReference type="eggNOG" id="ENOG502QSB5">
    <property type="taxonomic scope" value="Eukaryota"/>
</dbReference>
<dbReference type="AlphaFoldDB" id="A0A0L0G3W5"/>
<keyword evidence="10" id="KW-0560">Oxidoreductase</keyword>
<evidence type="ECO:0000256" key="2">
    <source>
        <dbReference type="ARBA" id="ARBA00004370"/>
    </source>
</evidence>
<sequence>MFSILGARRLVLAQRLQVREMHQITKTISIWNRTRAAAKYSAGVFGGVVIASYVTANLLGDTLPKEASARPYHWISPEAHTLIARSYERHNKLADPTKENQTKLTPEEMKRNNIQLESMATDLLAHYEPKGVRDRVSYVLMRSLEQLMHLFFREKYDHHAVTLETLAAVPGIVASAFRHARSLRLMQADHGWINPLQEEAENERMHLLIWMQVTQPTWIERQFVTFSQGAYALSYGILYGFSPATAHRFVGYLEEAAVTAYSDFITAIDAGAIENKPAPVIAREYYNLPKEATIRDVALRVRADEYMHRDFNHELGDMHENGNQNKSPNFMSSDFSKRRVPAGPWERTQTGTLLRTWTDASKWDDEPVNFPQLPPPGSFPKK</sequence>
<evidence type="ECO:0000313" key="14">
    <source>
        <dbReference type="EMBL" id="KNC83549.1"/>
    </source>
</evidence>
<evidence type="ECO:0000256" key="12">
    <source>
        <dbReference type="ARBA" id="ARBA00023136"/>
    </source>
</evidence>
<keyword evidence="4" id="KW-0813">Transport</keyword>
<dbReference type="PANTHER" id="PTHR31803">
    <property type="entry name" value="ALTERNATIVE OXIDASE"/>
    <property type="match status" value="1"/>
</dbReference>
<evidence type="ECO:0000256" key="1">
    <source>
        <dbReference type="ARBA" id="ARBA00001962"/>
    </source>
</evidence>
<reference evidence="14 15" key="1">
    <citation type="submission" date="2011-02" db="EMBL/GenBank/DDBJ databases">
        <title>The Genome Sequence of Sphaeroforma arctica JP610.</title>
        <authorList>
            <consortium name="The Broad Institute Genome Sequencing Platform"/>
            <person name="Russ C."/>
            <person name="Cuomo C."/>
            <person name="Young S.K."/>
            <person name="Zeng Q."/>
            <person name="Gargeya S."/>
            <person name="Alvarado L."/>
            <person name="Berlin A."/>
            <person name="Chapman S.B."/>
            <person name="Chen Z."/>
            <person name="Freedman E."/>
            <person name="Gellesch M."/>
            <person name="Goldberg J."/>
            <person name="Griggs A."/>
            <person name="Gujja S."/>
            <person name="Heilman E."/>
            <person name="Heiman D."/>
            <person name="Howarth C."/>
            <person name="Mehta T."/>
            <person name="Neiman D."/>
            <person name="Pearson M."/>
            <person name="Roberts A."/>
            <person name="Saif S."/>
            <person name="Shea T."/>
            <person name="Shenoy N."/>
            <person name="Sisk P."/>
            <person name="Stolte C."/>
            <person name="Sykes S."/>
            <person name="White J."/>
            <person name="Yandava C."/>
            <person name="Burger G."/>
            <person name="Gray M.W."/>
            <person name="Holland P.W.H."/>
            <person name="King N."/>
            <person name="Lang F.B.F."/>
            <person name="Roger A.J."/>
            <person name="Ruiz-Trillo I."/>
            <person name="Haas B."/>
            <person name="Nusbaum C."/>
            <person name="Birren B."/>
        </authorList>
    </citation>
    <scope>NUCLEOTIDE SEQUENCE [LARGE SCALE GENOMIC DNA]</scope>
    <source>
        <strain evidence="14 15">JP610</strain>
    </source>
</reference>
<dbReference type="GO" id="GO:0016020">
    <property type="term" value="C:membrane"/>
    <property type="evidence" value="ECO:0007669"/>
    <property type="project" value="UniProtKB-SubCell"/>
</dbReference>
<dbReference type="STRING" id="667725.A0A0L0G3W5"/>
<feature type="region of interest" description="Disordered" evidence="13">
    <location>
        <begin position="315"/>
        <end position="343"/>
    </location>
</feature>
<evidence type="ECO:0000256" key="3">
    <source>
        <dbReference type="ARBA" id="ARBA00008388"/>
    </source>
</evidence>
<dbReference type="InterPro" id="IPR038659">
    <property type="entry name" value="AOX_sf"/>
</dbReference>
<dbReference type="GO" id="GO:0046872">
    <property type="term" value="F:metal ion binding"/>
    <property type="evidence" value="ECO:0007669"/>
    <property type="project" value="UniProtKB-KW"/>
</dbReference>
<feature type="region of interest" description="Disordered" evidence="13">
    <location>
        <begin position="358"/>
        <end position="382"/>
    </location>
</feature>
<dbReference type="PANTHER" id="PTHR31803:SF3">
    <property type="entry name" value="ALTERNATIVE OXIDASE"/>
    <property type="match status" value="1"/>
</dbReference>
<evidence type="ECO:0000256" key="7">
    <source>
        <dbReference type="ARBA" id="ARBA00022723"/>
    </source>
</evidence>
<dbReference type="GO" id="GO:0009916">
    <property type="term" value="F:alternative oxidase activity"/>
    <property type="evidence" value="ECO:0007669"/>
    <property type="project" value="InterPro"/>
</dbReference>
<keyword evidence="7" id="KW-0479">Metal-binding</keyword>
<proteinExistence type="inferred from homology"/>
<evidence type="ECO:0000256" key="10">
    <source>
        <dbReference type="ARBA" id="ARBA00023002"/>
    </source>
</evidence>
<dbReference type="Pfam" id="PF01786">
    <property type="entry name" value="AOX"/>
    <property type="match status" value="1"/>
</dbReference>
<comment type="similarity">
    <text evidence="3">Belongs to the alternative oxidase family.</text>
</comment>
<evidence type="ECO:0000256" key="6">
    <source>
        <dbReference type="ARBA" id="ARBA00022692"/>
    </source>
</evidence>
<protein>
    <recommendedName>
        <fullName evidence="16">Alternative oxidase</fullName>
    </recommendedName>
</protein>
<dbReference type="GO" id="GO:0005739">
    <property type="term" value="C:mitochondrion"/>
    <property type="evidence" value="ECO:0007669"/>
    <property type="project" value="TreeGrafter"/>
</dbReference>
<organism evidence="14 15">
    <name type="scientific">Sphaeroforma arctica JP610</name>
    <dbReference type="NCBI Taxonomy" id="667725"/>
    <lineage>
        <taxon>Eukaryota</taxon>
        <taxon>Ichthyosporea</taxon>
        <taxon>Ichthyophonida</taxon>
        <taxon>Sphaeroforma</taxon>
    </lineage>
</organism>
<keyword evidence="8" id="KW-0249">Electron transport</keyword>
<accession>A0A0L0G3W5</accession>
<dbReference type="GO" id="GO:0010230">
    <property type="term" value="P:alternative respiration"/>
    <property type="evidence" value="ECO:0007669"/>
    <property type="project" value="TreeGrafter"/>
</dbReference>
<dbReference type="InterPro" id="IPR002680">
    <property type="entry name" value="AOX"/>
</dbReference>
<dbReference type="EMBL" id="KQ241825">
    <property type="protein sequence ID" value="KNC83549.1"/>
    <property type="molecule type" value="Genomic_DNA"/>
</dbReference>
<comment type="cofactor">
    <cofactor evidence="1">
        <name>Fe cation</name>
        <dbReference type="ChEBI" id="CHEBI:24875"/>
    </cofactor>
</comment>
<evidence type="ECO:0008006" key="16">
    <source>
        <dbReference type="Google" id="ProtNLM"/>
    </source>
</evidence>
<comment type="subcellular location">
    <subcellularLocation>
        <location evidence="2">Membrane</location>
    </subcellularLocation>
</comment>
<dbReference type="RefSeq" id="XP_014157451.1">
    <property type="nucleotide sequence ID" value="XM_014301976.1"/>
</dbReference>
<evidence type="ECO:0000256" key="4">
    <source>
        <dbReference type="ARBA" id="ARBA00022448"/>
    </source>
</evidence>
<dbReference type="Gene3D" id="1.20.1260.140">
    <property type="entry name" value="Alternative oxidase"/>
    <property type="match status" value="1"/>
</dbReference>
<dbReference type="GeneID" id="25904700"/>
<dbReference type="Proteomes" id="UP000054560">
    <property type="component" value="Unassembled WGS sequence"/>
</dbReference>
<name>A0A0L0G3W5_9EUKA</name>
<evidence type="ECO:0000256" key="9">
    <source>
        <dbReference type="ARBA" id="ARBA00022989"/>
    </source>
</evidence>
<feature type="compositionally biased region" description="Pro residues" evidence="13">
    <location>
        <begin position="372"/>
        <end position="382"/>
    </location>
</feature>
<feature type="compositionally biased region" description="Polar residues" evidence="13">
    <location>
        <begin position="321"/>
        <end position="334"/>
    </location>
</feature>
<dbReference type="OrthoDB" id="16906at2759"/>
<evidence type="ECO:0000313" key="15">
    <source>
        <dbReference type="Proteomes" id="UP000054560"/>
    </source>
</evidence>
<keyword evidence="15" id="KW-1185">Reference proteome</keyword>
<keyword evidence="11" id="KW-0408">Iron</keyword>
<evidence type="ECO:0000256" key="11">
    <source>
        <dbReference type="ARBA" id="ARBA00023004"/>
    </source>
</evidence>
<evidence type="ECO:0000256" key="5">
    <source>
        <dbReference type="ARBA" id="ARBA00022660"/>
    </source>
</evidence>
<gene>
    <name evidence="14" type="ORF">SARC_04196</name>
</gene>
<keyword evidence="5" id="KW-0679">Respiratory chain</keyword>
<keyword evidence="6" id="KW-0812">Transmembrane</keyword>
<keyword evidence="12" id="KW-0472">Membrane</keyword>